<dbReference type="GO" id="GO:0003723">
    <property type="term" value="F:RNA binding"/>
    <property type="evidence" value="ECO:0007669"/>
    <property type="project" value="TreeGrafter"/>
</dbReference>
<dbReference type="GO" id="GO:0017101">
    <property type="term" value="C:aminoacyl-tRNA synthetase multienzyme complex"/>
    <property type="evidence" value="ECO:0007669"/>
    <property type="project" value="TreeGrafter"/>
</dbReference>
<organism evidence="13 14">
    <name type="scientific">Acanthamoeba castellanii (strain ATCC 30010 / Neff)</name>
    <dbReference type="NCBI Taxonomy" id="1257118"/>
    <lineage>
        <taxon>Eukaryota</taxon>
        <taxon>Amoebozoa</taxon>
        <taxon>Discosea</taxon>
        <taxon>Longamoebia</taxon>
        <taxon>Centramoebida</taxon>
        <taxon>Acanthamoebidae</taxon>
        <taxon>Acanthamoeba</taxon>
    </lineage>
</organism>
<feature type="domain" description="Aminoacyl-transfer RNA synthetases class-II family profile" evidence="12">
    <location>
        <begin position="175"/>
        <end position="475"/>
    </location>
</feature>
<dbReference type="RefSeq" id="XP_004335212.1">
    <property type="nucleotide sequence ID" value="XM_004335164.1"/>
</dbReference>
<evidence type="ECO:0000256" key="7">
    <source>
        <dbReference type="ARBA" id="ARBA00022840"/>
    </source>
</evidence>
<dbReference type="Pfam" id="PF00152">
    <property type="entry name" value="tRNA-synt_2"/>
    <property type="match status" value="1"/>
</dbReference>
<sequence length="475" mass="53513">NKLVFLVLREETCTVQAVLARSETIPVETIKLVGRAGLESLVEVEADVVAPGATIKGCTQKDVELAVRGIAIISRPVKQLPFIIEEASCLHNFDPHSKDLLVDKIEAKIAAARDALDQSLKAQSSDTKEMEAKLDELRHELQRSYRLKIPSSVKWDNRVLDLRPDGQTPANRALFKINSGVCQLFREFLLAKGFIEVHTPRIRSAPSAGHPEFKLRYFDDEAFLGHSSLHLQGAICADFERVFEIGPVFRAHAATTHRHLNEYTGLEFEMAINEHYHEAVDVVDELFVWIFDGLKSRHADDLAAVRAQYPTAEELVYARPTLRLTFREAIALLNNAPADGDLTDRFLRRHVLDDFDDLVTHADERRRLMRAVKQQYGVDFFIVDKSPSNCTSRFVMPCPHEPRYVNAFKVYLRHEEVGSGAQRIHDARMLERGTNPGITQALAELLQYGAPPHAGCAIGLERLLMAYFNLFNLSG</sequence>
<dbReference type="Gene3D" id="3.30.930.10">
    <property type="entry name" value="Bira Bifunctional Protein, Domain 2"/>
    <property type="match status" value="1"/>
</dbReference>
<evidence type="ECO:0000256" key="10">
    <source>
        <dbReference type="ARBA" id="ARBA00047904"/>
    </source>
</evidence>
<keyword evidence="7" id="KW-0067">ATP-binding</keyword>
<evidence type="ECO:0000256" key="11">
    <source>
        <dbReference type="SAM" id="Coils"/>
    </source>
</evidence>
<dbReference type="InterPro" id="IPR002312">
    <property type="entry name" value="Asp/Asn-tRNA-synth_IIb"/>
</dbReference>
<dbReference type="AlphaFoldDB" id="L8GK46"/>
<dbReference type="InterPro" id="IPR045864">
    <property type="entry name" value="aa-tRNA-synth_II/BPL/LPL"/>
</dbReference>
<keyword evidence="14" id="KW-1185">Reference proteome</keyword>
<feature type="non-terminal residue" evidence="13">
    <location>
        <position position="475"/>
    </location>
</feature>
<dbReference type="GO" id="GO:0005829">
    <property type="term" value="C:cytosol"/>
    <property type="evidence" value="ECO:0007669"/>
    <property type="project" value="TreeGrafter"/>
</dbReference>
<keyword evidence="8" id="KW-0648">Protein biosynthesis</keyword>
<keyword evidence="11" id="KW-0175">Coiled coil</keyword>
<dbReference type="InterPro" id="IPR012340">
    <property type="entry name" value="NA-bd_OB-fold"/>
</dbReference>
<name>L8GK46_ACACF</name>
<dbReference type="KEGG" id="acan:ACA1_100140"/>
<dbReference type="OrthoDB" id="372395at2759"/>
<evidence type="ECO:0000256" key="6">
    <source>
        <dbReference type="ARBA" id="ARBA00022741"/>
    </source>
</evidence>
<evidence type="ECO:0000256" key="5">
    <source>
        <dbReference type="ARBA" id="ARBA00022598"/>
    </source>
</evidence>
<dbReference type="Proteomes" id="UP000011083">
    <property type="component" value="Unassembled WGS sequence"/>
</dbReference>
<dbReference type="GeneID" id="14913736"/>
<evidence type="ECO:0000256" key="1">
    <source>
        <dbReference type="ARBA" id="ARBA00004496"/>
    </source>
</evidence>
<dbReference type="InterPro" id="IPR004364">
    <property type="entry name" value="Aa-tRNA-synt_II"/>
</dbReference>
<dbReference type="Gene3D" id="2.40.50.140">
    <property type="entry name" value="Nucleic acid-binding proteins"/>
    <property type="match status" value="1"/>
</dbReference>
<dbReference type="STRING" id="1257118.L8GK46"/>
<gene>
    <name evidence="13" type="ORF">ACA1_100140</name>
</gene>
<dbReference type="VEuPathDB" id="AmoebaDB:ACA1_100140"/>
<accession>L8GK46</accession>
<keyword evidence="4" id="KW-0963">Cytoplasm</keyword>
<dbReference type="SUPFAM" id="SSF55681">
    <property type="entry name" value="Class II aaRS and biotin synthetases"/>
    <property type="match status" value="1"/>
</dbReference>
<proteinExistence type="inferred from homology"/>
<dbReference type="GO" id="GO:0005524">
    <property type="term" value="F:ATP binding"/>
    <property type="evidence" value="ECO:0007669"/>
    <property type="project" value="UniProtKB-KW"/>
</dbReference>
<evidence type="ECO:0000256" key="3">
    <source>
        <dbReference type="ARBA" id="ARBA00012841"/>
    </source>
</evidence>
<feature type="coiled-coil region" evidence="11">
    <location>
        <begin position="102"/>
        <end position="147"/>
    </location>
</feature>
<evidence type="ECO:0000259" key="12">
    <source>
        <dbReference type="PROSITE" id="PS50862"/>
    </source>
</evidence>
<dbReference type="GO" id="GO:0004815">
    <property type="term" value="F:aspartate-tRNA ligase activity"/>
    <property type="evidence" value="ECO:0007669"/>
    <property type="project" value="UniProtKB-EC"/>
</dbReference>
<dbReference type="PANTHER" id="PTHR43450:SF1">
    <property type="entry name" value="ASPARTATE--TRNA LIGASE, CYTOPLASMIC"/>
    <property type="match status" value="1"/>
</dbReference>
<protein>
    <recommendedName>
        <fullName evidence="3">aspartate--tRNA ligase</fullName>
        <ecNumber evidence="3">6.1.1.12</ecNumber>
    </recommendedName>
</protein>
<dbReference type="SUPFAM" id="SSF50249">
    <property type="entry name" value="Nucleic acid-binding proteins"/>
    <property type="match status" value="1"/>
</dbReference>
<dbReference type="PROSITE" id="PS50862">
    <property type="entry name" value="AA_TRNA_LIGASE_II"/>
    <property type="match status" value="1"/>
</dbReference>
<evidence type="ECO:0000313" key="14">
    <source>
        <dbReference type="Proteomes" id="UP000011083"/>
    </source>
</evidence>
<dbReference type="InterPro" id="IPR004523">
    <property type="entry name" value="Asp-tRNA_synthase_2"/>
</dbReference>
<keyword evidence="9 13" id="KW-0030">Aminoacyl-tRNA synthetase</keyword>
<comment type="similarity">
    <text evidence="2">Belongs to the class-II aminoacyl-tRNA synthetase family. Type 2 subfamily.</text>
</comment>
<evidence type="ECO:0000256" key="8">
    <source>
        <dbReference type="ARBA" id="ARBA00022917"/>
    </source>
</evidence>
<evidence type="ECO:0000256" key="2">
    <source>
        <dbReference type="ARBA" id="ARBA00005312"/>
    </source>
</evidence>
<evidence type="ECO:0000313" key="13">
    <source>
        <dbReference type="EMBL" id="ELR13199.1"/>
    </source>
</evidence>
<dbReference type="PRINTS" id="PR01042">
    <property type="entry name" value="TRNASYNTHASP"/>
</dbReference>
<reference evidence="13 14" key="1">
    <citation type="journal article" date="2013" name="Genome Biol.">
        <title>Genome of Acanthamoeba castellanii highlights extensive lateral gene transfer and early evolution of tyrosine kinase signaling.</title>
        <authorList>
            <person name="Clarke M."/>
            <person name="Lohan A.J."/>
            <person name="Liu B."/>
            <person name="Lagkouvardos I."/>
            <person name="Roy S."/>
            <person name="Zafar N."/>
            <person name="Bertelli C."/>
            <person name="Schilde C."/>
            <person name="Kianianmomeni A."/>
            <person name="Burglin T.R."/>
            <person name="Frech C."/>
            <person name="Turcotte B."/>
            <person name="Kopec K.O."/>
            <person name="Synnott J.M."/>
            <person name="Choo C."/>
            <person name="Paponov I."/>
            <person name="Finkler A."/>
            <person name="Soon Heng Tan C."/>
            <person name="Hutchins A.P."/>
            <person name="Weinmeier T."/>
            <person name="Rattei T."/>
            <person name="Chu J.S."/>
            <person name="Gimenez G."/>
            <person name="Irimia M."/>
            <person name="Rigden D.J."/>
            <person name="Fitzpatrick D.A."/>
            <person name="Lorenzo-Morales J."/>
            <person name="Bateman A."/>
            <person name="Chiu C.H."/>
            <person name="Tang P."/>
            <person name="Hegemann P."/>
            <person name="Fromm H."/>
            <person name="Raoult D."/>
            <person name="Greub G."/>
            <person name="Miranda-Saavedra D."/>
            <person name="Chen N."/>
            <person name="Nash P."/>
            <person name="Ginger M.L."/>
            <person name="Horn M."/>
            <person name="Schaap P."/>
            <person name="Caler L."/>
            <person name="Loftus B."/>
        </authorList>
    </citation>
    <scope>NUCLEOTIDE SEQUENCE [LARGE SCALE GENOMIC DNA]</scope>
    <source>
        <strain evidence="13 14">Neff</strain>
    </source>
</reference>
<dbReference type="GO" id="GO:0006422">
    <property type="term" value="P:aspartyl-tRNA aminoacylation"/>
    <property type="evidence" value="ECO:0007669"/>
    <property type="project" value="InterPro"/>
</dbReference>
<evidence type="ECO:0000256" key="4">
    <source>
        <dbReference type="ARBA" id="ARBA00022490"/>
    </source>
</evidence>
<dbReference type="PANTHER" id="PTHR43450">
    <property type="entry name" value="ASPARTYL-TRNA SYNTHETASE"/>
    <property type="match status" value="1"/>
</dbReference>
<keyword evidence="6" id="KW-0547">Nucleotide-binding</keyword>
<dbReference type="InterPro" id="IPR006195">
    <property type="entry name" value="aa-tRNA-synth_II"/>
</dbReference>
<evidence type="ECO:0000256" key="9">
    <source>
        <dbReference type="ARBA" id="ARBA00023146"/>
    </source>
</evidence>
<dbReference type="EMBL" id="KB008097">
    <property type="protein sequence ID" value="ELR13199.1"/>
    <property type="molecule type" value="Genomic_DNA"/>
</dbReference>
<comment type="subcellular location">
    <subcellularLocation>
        <location evidence="1">Cytoplasm</location>
    </subcellularLocation>
</comment>
<keyword evidence="5" id="KW-0436">Ligase</keyword>
<comment type="catalytic activity">
    <reaction evidence="10">
        <text>tRNA(Asp) + L-aspartate + ATP = L-aspartyl-tRNA(Asp) + AMP + diphosphate</text>
        <dbReference type="Rhea" id="RHEA:19649"/>
        <dbReference type="Rhea" id="RHEA-COMP:9660"/>
        <dbReference type="Rhea" id="RHEA-COMP:9678"/>
        <dbReference type="ChEBI" id="CHEBI:29991"/>
        <dbReference type="ChEBI" id="CHEBI:30616"/>
        <dbReference type="ChEBI" id="CHEBI:33019"/>
        <dbReference type="ChEBI" id="CHEBI:78442"/>
        <dbReference type="ChEBI" id="CHEBI:78516"/>
        <dbReference type="ChEBI" id="CHEBI:456215"/>
        <dbReference type="EC" id="6.1.1.12"/>
    </reaction>
</comment>
<dbReference type="EC" id="6.1.1.12" evidence="3"/>